<dbReference type="Proteomes" id="UP000644756">
    <property type="component" value="Unassembled WGS sequence"/>
</dbReference>
<feature type="transmembrane region" description="Helical" evidence="7">
    <location>
        <begin position="264"/>
        <end position="285"/>
    </location>
</feature>
<keyword evidence="2 7" id="KW-0813">Transport</keyword>
<dbReference type="EMBL" id="BMGR01000006">
    <property type="protein sequence ID" value="GGG03558.1"/>
    <property type="molecule type" value="Genomic_DNA"/>
</dbReference>
<evidence type="ECO:0000313" key="9">
    <source>
        <dbReference type="EMBL" id="GGG03558.1"/>
    </source>
</evidence>
<dbReference type="AlphaFoldDB" id="A0A917FTG9"/>
<dbReference type="SUPFAM" id="SSF161098">
    <property type="entry name" value="MetI-like"/>
    <property type="match status" value="1"/>
</dbReference>
<feature type="transmembrane region" description="Helical" evidence="7">
    <location>
        <begin position="74"/>
        <end position="96"/>
    </location>
</feature>
<gene>
    <name evidence="9" type="ORF">GCM10010916_20830</name>
</gene>
<dbReference type="PANTHER" id="PTHR30193">
    <property type="entry name" value="ABC TRANSPORTER PERMEASE PROTEIN"/>
    <property type="match status" value="1"/>
</dbReference>
<comment type="similarity">
    <text evidence="7">Belongs to the binding-protein-dependent transport system permease family.</text>
</comment>
<feature type="transmembrane region" description="Helical" evidence="7">
    <location>
        <begin position="158"/>
        <end position="184"/>
    </location>
</feature>
<keyword evidence="3" id="KW-1003">Cell membrane</keyword>
<dbReference type="InterPro" id="IPR051393">
    <property type="entry name" value="ABC_transporter_permease"/>
</dbReference>
<evidence type="ECO:0000259" key="8">
    <source>
        <dbReference type="PROSITE" id="PS50928"/>
    </source>
</evidence>
<protein>
    <submittedName>
        <fullName evidence="9">Sugar ABC transporter permease</fullName>
    </submittedName>
</protein>
<dbReference type="RefSeq" id="WP_188531009.1">
    <property type="nucleotide sequence ID" value="NZ_BMGR01000006.1"/>
</dbReference>
<evidence type="ECO:0000256" key="7">
    <source>
        <dbReference type="RuleBase" id="RU363032"/>
    </source>
</evidence>
<evidence type="ECO:0000256" key="4">
    <source>
        <dbReference type="ARBA" id="ARBA00022692"/>
    </source>
</evidence>
<name>A0A917FTG9_9BACL</name>
<sequence length="294" mass="32504">MERTLPKPKGIVIFGFLLPGILINLFIIVIPLILAIYFSLYKFTGGIMGDFVGLSNYAQLVKDGKFWNSFKNNLVITGLSIVGQLGFAFVLAIVLQSKWVKFREFHRTVIFLPVVLPAVVVGFVWTLMYNKDYGILNKLLSSIGLSSWIQPWLDDPGIVLYSVTAPIIWQFIGLYLIIFMSAIQNISSEIYEVAEIDGATGLRKAIYITLPMLADTIKVALMLCIAGNMKIFDNIFVMTGGGPGDSSTVMAQYAYNVSFGQFRLGYGSAVSIGMIILSLLLVLVIRRLMGGTNR</sequence>
<dbReference type="Pfam" id="PF00528">
    <property type="entry name" value="BPD_transp_1"/>
    <property type="match status" value="1"/>
</dbReference>
<proteinExistence type="inferred from homology"/>
<dbReference type="InterPro" id="IPR000515">
    <property type="entry name" value="MetI-like"/>
</dbReference>
<dbReference type="InterPro" id="IPR035906">
    <property type="entry name" value="MetI-like_sf"/>
</dbReference>
<organism evidence="9 10">
    <name type="scientific">Paenibacillus abyssi</name>
    <dbReference type="NCBI Taxonomy" id="1340531"/>
    <lineage>
        <taxon>Bacteria</taxon>
        <taxon>Bacillati</taxon>
        <taxon>Bacillota</taxon>
        <taxon>Bacilli</taxon>
        <taxon>Bacillales</taxon>
        <taxon>Paenibacillaceae</taxon>
        <taxon>Paenibacillus</taxon>
    </lineage>
</organism>
<evidence type="ECO:0000256" key="2">
    <source>
        <dbReference type="ARBA" id="ARBA00022448"/>
    </source>
</evidence>
<comment type="subcellular location">
    <subcellularLocation>
        <location evidence="1 7">Cell membrane</location>
        <topology evidence="1 7">Multi-pass membrane protein</topology>
    </subcellularLocation>
</comment>
<feature type="transmembrane region" description="Helical" evidence="7">
    <location>
        <begin position="12"/>
        <end position="38"/>
    </location>
</feature>
<keyword evidence="6 7" id="KW-0472">Membrane</keyword>
<dbReference type="GO" id="GO:0005886">
    <property type="term" value="C:plasma membrane"/>
    <property type="evidence" value="ECO:0007669"/>
    <property type="project" value="UniProtKB-SubCell"/>
</dbReference>
<accession>A0A917FTG9</accession>
<keyword evidence="10" id="KW-1185">Reference proteome</keyword>
<evidence type="ECO:0000256" key="6">
    <source>
        <dbReference type="ARBA" id="ARBA00023136"/>
    </source>
</evidence>
<feature type="transmembrane region" description="Helical" evidence="7">
    <location>
        <begin position="108"/>
        <end position="128"/>
    </location>
</feature>
<keyword evidence="4 7" id="KW-0812">Transmembrane</keyword>
<dbReference type="PANTHER" id="PTHR30193:SF37">
    <property type="entry name" value="INNER MEMBRANE ABC TRANSPORTER PERMEASE PROTEIN YCJO"/>
    <property type="match status" value="1"/>
</dbReference>
<comment type="caution">
    <text evidence="9">The sequence shown here is derived from an EMBL/GenBank/DDBJ whole genome shotgun (WGS) entry which is preliminary data.</text>
</comment>
<reference evidence="9" key="1">
    <citation type="journal article" date="2014" name="Int. J. Syst. Evol. Microbiol.">
        <title>Complete genome sequence of Corynebacterium casei LMG S-19264T (=DSM 44701T), isolated from a smear-ripened cheese.</title>
        <authorList>
            <consortium name="US DOE Joint Genome Institute (JGI-PGF)"/>
            <person name="Walter F."/>
            <person name="Albersmeier A."/>
            <person name="Kalinowski J."/>
            <person name="Ruckert C."/>
        </authorList>
    </citation>
    <scope>NUCLEOTIDE SEQUENCE</scope>
    <source>
        <strain evidence="9">CGMCC 1.12987</strain>
    </source>
</reference>
<dbReference type="GO" id="GO:0055085">
    <property type="term" value="P:transmembrane transport"/>
    <property type="evidence" value="ECO:0007669"/>
    <property type="project" value="InterPro"/>
</dbReference>
<evidence type="ECO:0000313" key="10">
    <source>
        <dbReference type="Proteomes" id="UP000644756"/>
    </source>
</evidence>
<dbReference type="CDD" id="cd06261">
    <property type="entry name" value="TM_PBP2"/>
    <property type="match status" value="1"/>
</dbReference>
<evidence type="ECO:0000256" key="1">
    <source>
        <dbReference type="ARBA" id="ARBA00004651"/>
    </source>
</evidence>
<dbReference type="Gene3D" id="1.10.3720.10">
    <property type="entry name" value="MetI-like"/>
    <property type="match status" value="1"/>
</dbReference>
<feature type="domain" description="ABC transmembrane type-1" evidence="8">
    <location>
        <begin position="70"/>
        <end position="285"/>
    </location>
</feature>
<dbReference type="PROSITE" id="PS50928">
    <property type="entry name" value="ABC_TM1"/>
    <property type="match status" value="1"/>
</dbReference>
<keyword evidence="5 7" id="KW-1133">Transmembrane helix</keyword>
<reference evidence="9" key="2">
    <citation type="submission" date="2020-09" db="EMBL/GenBank/DDBJ databases">
        <authorList>
            <person name="Sun Q."/>
            <person name="Zhou Y."/>
        </authorList>
    </citation>
    <scope>NUCLEOTIDE SEQUENCE</scope>
    <source>
        <strain evidence="9">CGMCC 1.12987</strain>
    </source>
</reference>
<evidence type="ECO:0000256" key="3">
    <source>
        <dbReference type="ARBA" id="ARBA00022475"/>
    </source>
</evidence>
<evidence type="ECO:0000256" key="5">
    <source>
        <dbReference type="ARBA" id="ARBA00022989"/>
    </source>
</evidence>